<keyword evidence="3" id="KW-1185">Reference proteome</keyword>
<evidence type="ECO:0000313" key="2">
    <source>
        <dbReference type="EMBL" id="OOG23051.1"/>
    </source>
</evidence>
<evidence type="ECO:0000259" key="1">
    <source>
        <dbReference type="Pfam" id="PF13480"/>
    </source>
</evidence>
<feature type="domain" description="BioF2-like acetyltransferase" evidence="1">
    <location>
        <begin position="167"/>
        <end position="305"/>
    </location>
</feature>
<dbReference type="SUPFAM" id="SSF55729">
    <property type="entry name" value="Acyl-CoA N-acyltransferases (Nat)"/>
    <property type="match status" value="1"/>
</dbReference>
<dbReference type="OrthoDB" id="4349922at2"/>
<gene>
    <name evidence="2" type="ORF">B1C78_12700</name>
</gene>
<dbReference type="GO" id="GO:0016740">
    <property type="term" value="F:transferase activity"/>
    <property type="evidence" value="ECO:0007669"/>
    <property type="project" value="UniProtKB-KW"/>
</dbReference>
<evidence type="ECO:0000313" key="3">
    <source>
        <dbReference type="Proteomes" id="UP000189462"/>
    </source>
</evidence>
<dbReference type="InterPro" id="IPR038740">
    <property type="entry name" value="BioF2-like_GNAT_dom"/>
</dbReference>
<dbReference type="AlphaFoldDB" id="A0A1V3NDC9"/>
<name>A0A1V3NDC9_9GAMM</name>
<protein>
    <submittedName>
        <fullName evidence="2">GNAT family N-acetyltransferase</fullName>
    </submittedName>
</protein>
<reference evidence="2 3" key="1">
    <citation type="submission" date="2017-02" db="EMBL/GenBank/DDBJ databases">
        <title>Genomic diversity within the haloalkaliphilic genus Thioalkalivibrio.</title>
        <authorList>
            <person name="Ahn A.-C."/>
            <person name="Meier-Kolthoff J."/>
            <person name="Overmars L."/>
            <person name="Richter M."/>
            <person name="Woyke T."/>
            <person name="Sorokin D.Y."/>
            <person name="Muyzer G."/>
        </authorList>
    </citation>
    <scope>NUCLEOTIDE SEQUENCE [LARGE SCALE GENOMIC DNA]</scope>
    <source>
        <strain evidence="2 3">ALJD</strain>
    </source>
</reference>
<dbReference type="STRING" id="108003.B1C78_12700"/>
<dbReference type="Pfam" id="PF13480">
    <property type="entry name" value="Acetyltransf_6"/>
    <property type="match status" value="1"/>
</dbReference>
<sequence>MKFACYADWNQLPESAEVLHSRAACDSIFFSRTWFDNLLRHAPVDPQRLLLACVVEDGQILALLPLEMRSGQHGYALTHLYSSLYTLLLAEHRQREAIECLARGLSGMPFASLRLAPIAGDDEHLRCFQQAMESLGITCQRAFRFHNWIHRTRGQTFDEYMAARPARVRNSLARKERKLDRDHGYTIRLATGSGLQRAMADYHAVYRRSWKANELYGDFIEGLARGLSEQGWLRLAILYVEGRPIAAQFWFVAHGKAGIFKLVHDEDWKRYSPGSILTRWLMRHVIDHDRVTEIDFLTGNDAYKQDWMSERRERWALYCINRREPRRGVSRMAQWLLGSK</sequence>
<keyword evidence="2" id="KW-0808">Transferase</keyword>
<dbReference type="RefSeq" id="WP_077279530.1">
    <property type="nucleotide sequence ID" value="NZ_MVBK01000079.1"/>
</dbReference>
<dbReference type="Proteomes" id="UP000189462">
    <property type="component" value="Unassembled WGS sequence"/>
</dbReference>
<dbReference type="InterPro" id="IPR016181">
    <property type="entry name" value="Acyl_CoA_acyltransferase"/>
</dbReference>
<dbReference type="EMBL" id="MVBK01000079">
    <property type="protein sequence ID" value="OOG23051.1"/>
    <property type="molecule type" value="Genomic_DNA"/>
</dbReference>
<comment type="caution">
    <text evidence="2">The sequence shown here is derived from an EMBL/GenBank/DDBJ whole genome shotgun (WGS) entry which is preliminary data.</text>
</comment>
<proteinExistence type="predicted"/>
<dbReference type="Gene3D" id="3.40.630.30">
    <property type="match status" value="1"/>
</dbReference>
<accession>A0A1V3NDC9</accession>
<organism evidence="2 3">
    <name type="scientific">Thioalkalivibrio denitrificans</name>
    <dbReference type="NCBI Taxonomy" id="108003"/>
    <lineage>
        <taxon>Bacteria</taxon>
        <taxon>Pseudomonadati</taxon>
        <taxon>Pseudomonadota</taxon>
        <taxon>Gammaproteobacteria</taxon>
        <taxon>Chromatiales</taxon>
        <taxon>Ectothiorhodospiraceae</taxon>
        <taxon>Thioalkalivibrio</taxon>
    </lineage>
</organism>